<dbReference type="PATRIC" id="fig|1359164.3.peg.13"/>
<gene>
    <name evidence="1" type="ORF">APHACPA_0013</name>
</gene>
<dbReference type="AlphaFoldDB" id="A0A0F3N295"/>
<proteinExistence type="predicted"/>
<name>A0A0F3N295_RICAM</name>
<reference evidence="1 2" key="1">
    <citation type="submission" date="2015-01" db="EMBL/GenBank/DDBJ databases">
        <title>Genome Sequencing of Rickettsiales.</title>
        <authorList>
            <person name="Daugherty S.C."/>
            <person name="Su Q."/>
            <person name="Abolude K."/>
            <person name="Beier-Sexton M."/>
            <person name="Carlyon J.A."/>
            <person name="Carter R."/>
            <person name="Day N.P."/>
            <person name="Dumler S.J."/>
            <person name="Dyachenko V."/>
            <person name="Godinez A."/>
            <person name="Kurtti T.J."/>
            <person name="Lichay M."/>
            <person name="Mullins K.E."/>
            <person name="Ott S."/>
            <person name="Pappas-Brown V."/>
            <person name="Paris D.H."/>
            <person name="Patel P."/>
            <person name="Richards A.L."/>
            <person name="Sadzewicz L."/>
            <person name="Sears K."/>
            <person name="Seidman D."/>
            <person name="Sengamalay N."/>
            <person name="Stenos J."/>
            <person name="Tallon L.J."/>
            <person name="Vincent G."/>
            <person name="Fraser C.M."/>
            <person name="Munderloh U."/>
            <person name="Dunning-Hotopp J.C."/>
        </authorList>
    </citation>
    <scope>NUCLEOTIDE SEQUENCE [LARGE SCALE GENOMIC DNA]</scope>
    <source>
        <strain evidence="1 2">Ac/Pa</strain>
    </source>
</reference>
<comment type="caution">
    <text evidence="1">The sequence shown here is derived from an EMBL/GenBank/DDBJ whole genome shotgun (WGS) entry which is preliminary data.</text>
</comment>
<keyword evidence="2" id="KW-1185">Reference proteome</keyword>
<evidence type="ECO:0000313" key="1">
    <source>
        <dbReference type="EMBL" id="KJV61014.1"/>
    </source>
</evidence>
<accession>A0A0F3N295</accession>
<organism evidence="1 2">
    <name type="scientific">Rickettsia amblyommatis str. Ac/Pa</name>
    <dbReference type="NCBI Taxonomy" id="1359164"/>
    <lineage>
        <taxon>Bacteria</taxon>
        <taxon>Pseudomonadati</taxon>
        <taxon>Pseudomonadota</taxon>
        <taxon>Alphaproteobacteria</taxon>
        <taxon>Rickettsiales</taxon>
        <taxon>Rickettsiaceae</taxon>
        <taxon>Rickettsieae</taxon>
        <taxon>Rickettsia</taxon>
        <taxon>spotted fever group</taxon>
    </lineage>
</organism>
<sequence>MNLLDELRYNLLACCMSRKILFMSFPRKRESSKTYKKLVFLGLFC</sequence>
<dbReference type="EMBL" id="LANR01000001">
    <property type="protein sequence ID" value="KJV61014.1"/>
    <property type="molecule type" value="Genomic_DNA"/>
</dbReference>
<protein>
    <submittedName>
        <fullName evidence="1">Uncharacterized protein</fullName>
    </submittedName>
</protein>
<dbReference type="Proteomes" id="UP000033556">
    <property type="component" value="Unassembled WGS sequence"/>
</dbReference>
<evidence type="ECO:0000313" key="2">
    <source>
        <dbReference type="Proteomes" id="UP000033556"/>
    </source>
</evidence>